<name>A0A142IIQ0_9CAUD</name>
<proteinExistence type="predicted"/>
<organism evidence="2 3">
    <name type="scientific">Enterobacteria phage SEGD1</name>
    <dbReference type="NCBI Taxonomy" id="1805456"/>
    <lineage>
        <taxon>Viruses</taxon>
        <taxon>Duplodnaviria</taxon>
        <taxon>Heunggongvirae</taxon>
        <taxon>Uroviricota</taxon>
        <taxon>Caudoviricetes</taxon>
        <taxon>Chimalliviridae</taxon>
        <taxon>Seoulvirus</taxon>
        <taxon>Seoulvirus SPN3US</taxon>
    </lineage>
</organism>
<protein>
    <submittedName>
        <fullName evidence="2">Uncharacterized protein</fullName>
    </submittedName>
</protein>
<feature type="transmembrane region" description="Helical" evidence="1">
    <location>
        <begin position="16"/>
        <end position="43"/>
    </location>
</feature>
<reference evidence="2 3" key="1">
    <citation type="submission" date="2016-02" db="EMBL/GenBank/DDBJ databases">
        <title>Complete genome sequence of a polyvalent bacteriophage, SEGD1, simultaneously inhibiting both Salmonella enterica and Escherichia coli O157:H7.</title>
        <authorList>
            <person name="Fan J."/>
            <person name="Ma J."/>
        </authorList>
    </citation>
    <scope>NUCLEOTIDE SEQUENCE [LARGE SCALE GENOMIC DNA]</scope>
</reference>
<gene>
    <name evidence="2" type="ORF">SEGD1_191</name>
</gene>
<evidence type="ECO:0000313" key="2">
    <source>
        <dbReference type="EMBL" id="AMR59838.1"/>
    </source>
</evidence>
<accession>A0A142IIQ0</accession>
<evidence type="ECO:0000256" key="1">
    <source>
        <dbReference type="SAM" id="Phobius"/>
    </source>
</evidence>
<dbReference type="EMBL" id="KU726251">
    <property type="protein sequence ID" value="AMR59838.1"/>
    <property type="molecule type" value="Genomic_DNA"/>
</dbReference>
<keyword evidence="1" id="KW-1133">Transmembrane helix</keyword>
<keyword evidence="1" id="KW-0472">Membrane</keyword>
<sequence>MHHKGWRLWAWWGFQFLQFVVMVLYLSFCAAVVVIAAVVYLASALKERLFDTRCEWRDIGERT</sequence>
<keyword evidence="1" id="KW-0812">Transmembrane</keyword>
<dbReference type="Proteomes" id="UP000223976">
    <property type="component" value="Segment"/>
</dbReference>
<evidence type="ECO:0000313" key="3">
    <source>
        <dbReference type="Proteomes" id="UP000223976"/>
    </source>
</evidence>